<accession>A0A518E4P3</accession>
<evidence type="ECO:0000313" key="2">
    <source>
        <dbReference type="EMBL" id="QDU99052.1"/>
    </source>
</evidence>
<organism evidence="2 3">
    <name type="scientific">Lignipirellula cremea</name>
    <dbReference type="NCBI Taxonomy" id="2528010"/>
    <lineage>
        <taxon>Bacteria</taxon>
        <taxon>Pseudomonadati</taxon>
        <taxon>Planctomycetota</taxon>
        <taxon>Planctomycetia</taxon>
        <taxon>Pirellulales</taxon>
        <taxon>Pirellulaceae</taxon>
        <taxon>Lignipirellula</taxon>
    </lineage>
</organism>
<gene>
    <name evidence="2" type="ORF">Pla8534_69630</name>
</gene>
<feature type="compositionally biased region" description="Basic and acidic residues" evidence="1">
    <location>
        <begin position="27"/>
        <end position="39"/>
    </location>
</feature>
<feature type="region of interest" description="Disordered" evidence="1">
    <location>
        <begin position="93"/>
        <end position="113"/>
    </location>
</feature>
<dbReference type="OrthoDB" id="275516at2"/>
<sequence>MFHKAKLDEYAGAFPHDTTGHVPTETDSWRQMKFDHADQDPNEPGISPEEKERRLAYLDNEWWPSVLKSVHEEKSRLEQEHGESFMHHWHNLVNQAPPAPHGFQAEPWTEKDE</sequence>
<protein>
    <submittedName>
        <fullName evidence="2">Uncharacterized protein</fullName>
    </submittedName>
</protein>
<dbReference type="KEGG" id="lcre:Pla8534_69630"/>
<name>A0A518E4P3_9BACT</name>
<dbReference type="EMBL" id="CP036433">
    <property type="protein sequence ID" value="QDU99052.1"/>
    <property type="molecule type" value="Genomic_DNA"/>
</dbReference>
<proteinExistence type="predicted"/>
<dbReference type="AlphaFoldDB" id="A0A518E4P3"/>
<evidence type="ECO:0000256" key="1">
    <source>
        <dbReference type="SAM" id="MobiDB-lite"/>
    </source>
</evidence>
<reference evidence="2 3" key="1">
    <citation type="submission" date="2019-02" db="EMBL/GenBank/DDBJ databases">
        <title>Deep-cultivation of Planctomycetes and their phenomic and genomic characterization uncovers novel biology.</title>
        <authorList>
            <person name="Wiegand S."/>
            <person name="Jogler M."/>
            <person name="Boedeker C."/>
            <person name="Pinto D."/>
            <person name="Vollmers J."/>
            <person name="Rivas-Marin E."/>
            <person name="Kohn T."/>
            <person name="Peeters S.H."/>
            <person name="Heuer A."/>
            <person name="Rast P."/>
            <person name="Oberbeckmann S."/>
            <person name="Bunk B."/>
            <person name="Jeske O."/>
            <person name="Meyerdierks A."/>
            <person name="Storesund J.E."/>
            <person name="Kallscheuer N."/>
            <person name="Luecker S."/>
            <person name="Lage O.M."/>
            <person name="Pohl T."/>
            <person name="Merkel B.J."/>
            <person name="Hornburger P."/>
            <person name="Mueller R.-W."/>
            <person name="Bruemmer F."/>
            <person name="Labrenz M."/>
            <person name="Spormann A.M."/>
            <person name="Op den Camp H."/>
            <person name="Overmann J."/>
            <person name="Amann R."/>
            <person name="Jetten M.S.M."/>
            <person name="Mascher T."/>
            <person name="Medema M.H."/>
            <person name="Devos D.P."/>
            <person name="Kaster A.-K."/>
            <person name="Ovreas L."/>
            <person name="Rohde M."/>
            <person name="Galperin M.Y."/>
            <person name="Jogler C."/>
        </authorList>
    </citation>
    <scope>NUCLEOTIDE SEQUENCE [LARGE SCALE GENOMIC DNA]</scope>
    <source>
        <strain evidence="2 3">Pla85_3_4</strain>
    </source>
</reference>
<feature type="region of interest" description="Disordered" evidence="1">
    <location>
        <begin position="1"/>
        <end position="52"/>
    </location>
</feature>
<evidence type="ECO:0000313" key="3">
    <source>
        <dbReference type="Proteomes" id="UP000317648"/>
    </source>
</evidence>
<dbReference type="RefSeq" id="WP_145058769.1">
    <property type="nucleotide sequence ID" value="NZ_CP036433.1"/>
</dbReference>
<keyword evidence="3" id="KW-1185">Reference proteome</keyword>
<dbReference type="Proteomes" id="UP000317648">
    <property type="component" value="Chromosome"/>
</dbReference>